<dbReference type="PANTHER" id="PTHR47534:SF3">
    <property type="entry name" value="ALCOHOL DEHYDROGENASE-LIKE C-TERMINAL DOMAIN-CONTAINING PROTEIN"/>
    <property type="match status" value="1"/>
</dbReference>
<dbReference type="InterPro" id="IPR036291">
    <property type="entry name" value="NAD(P)-bd_dom_sf"/>
</dbReference>
<dbReference type="Gene3D" id="3.40.50.720">
    <property type="entry name" value="NAD(P)-binding Rossmann-like Domain"/>
    <property type="match status" value="1"/>
</dbReference>
<keyword evidence="1" id="KW-0560">Oxidoreductase</keyword>
<reference evidence="2 3" key="1">
    <citation type="journal article" date="2016" name="Mol. Biol. Evol.">
        <title>Comparative Genomics of Early-Diverging Mushroom-Forming Fungi Provides Insights into the Origins of Lignocellulose Decay Capabilities.</title>
        <authorList>
            <person name="Nagy L.G."/>
            <person name="Riley R."/>
            <person name="Tritt A."/>
            <person name="Adam C."/>
            <person name="Daum C."/>
            <person name="Floudas D."/>
            <person name="Sun H."/>
            <person name="Yadav J.S."/>
            <person name="Pangilinan J."/>
            <person name="Larsson K.H."/>
            <person name="Matsuura K."/>
            <person name="Barry K."/>
            <person name="Labutti K."/>
            <person name="Kuo R."/>
            <person name="Ohm R.A."/>
            <person name="Bhattacharya S.S."/>
            <person name="Shirouzu T."/>
            <person name="Yoshinaga Y."/>
            <person name="Martin F.M."/>
            <person name="Grigoriev I.V."/>
            <person name="Hibbett D.S."/>
        </authorList>
    </citation>
    <scope>NUCLEOTIDE SEQUENCE [LARGE SCALE GENOMIC DNA]</scope>
    <source>
        <strain evidence="2 3">L-15889</strain>
    </source>
</reference>
<organism evidence="2 3">
    <name type="scientific">Daedalea quercina L-15889</name>
    <dbReference type="NCBI Taxonomy" id="1314783"/>
    <lineage>
        <taxon>Eukaryota</taxon>
        <taxon>Fungi</taxon>
        <taxon>Dikarya</taxon>
        <taxon>Basidiomycota</taxon>
        <taxon>Agaricomycotina</taxon>
        <taxon>Agaricomycetes</taxon>
        <taxon>Polyporales</taxon>
        <taxon>Fomitopsis</taxon>
    </lineage>
</organism>
<dbReference type="Pfam" id="PF00106">
    <property type="entry name" value="adh_short"/>
    <property type="match status" value="1"/>
</dbReference>
<evidence type="ECO:0000313" key="3">
    <source>
        <dbReference type="Proteomes" id="UP000076727"/>
    </source>
</evidence>
<dbReference type="GO" id="GO:0016491">
    <property type="term" value="F:oxidoreductase activity"/>
    <property type="evidence" value="ECO:0007669"/>
    <property type="project" value="UniProtKB-KW"/>
</dbReference>
<dbReference type="SUPFAM" id="SSF51735">
    <property type="entry name" value="NAD(P)-binding Rossmann-fold domains"/>
    <property type="match status" value="1"/>
</dbReference>
<keyword evidence="3" id="KW-1185">Reference proteome</keyword>
<proteinExistence type="predicted"/>
<dbReference type="EMBL" id="KV429060">
    <property type="protein sequence ID" value="KZT69126.1"/>
    <property type="molecule type" value="Genomic_DNA"/>
</dbReference>
<sequence>MPSLAVVRKANTAISFKRSPVAVFVGGTSGIGQALSQGLARYTQGNSKILLCGRNRSAAEQIIASYPKSSPVSEAGSHSFVESDLFEIKNVQRTTSSLLSSLPKINFLVLSTGFMDFRWRDETAEGIDKRLALTYYARWKFIYDLLPLLRKAKDAGEEARVMSILGPGSGWKVDMDDLGLKRRYNPLKALTSAATYNDLMIESFAELEPRASFIHAFPGLVRTPLMGSVGKLLLYPVSVSPDVCAEYLLYALLQSPAGSSRRNNKGDDMGKKRYYGTDEARTCLWEHTLEEVERALRINSGGRSART</sequence>
<dbReference type="STRING" id="1314783.A0A165Q7V3"/>
<dbReference type="OrthoDB" id="2898509at2759"/>
<dbReference type="PANTHER" id="PTHR47534">
    <property type="entry name" value="YALI0E05731P"/>
    <property type="match status" value="1"/>
</dbReference>
<dbReference type="Proteomes" id="UP000076727">
    <property type="component" value="Unassembled WGS sequence"/>
</dbReference>
<dbReference type="InterPro" id="IPR002347">
    <property type="entry name" value="SDR_fam"/>
</dbReference>
<dbReference type="InterPro" id="IPR052228">
    <property type="entry name" value="Sec_Metab_Biosynth_Oxidored"/>
</dbReference>
<evidence type="ECO:0000313" key="2">
    <source>
        <dbReference type="EMBL" id="KZT69126.1"/>
    </source>
</evidence>
<evidence type="ECO:0000256" key="1">
    <source>
        <dbReference type="ARBA" id="ARBA00023002"/>
    </source>
</evidence>
<protein>
    <submittedName>
        <fullName evidence="2">NAD(P)-binding protein</fullName>
    </submittedName>
</protein>
<dbReference type="AlphaFoldDB" id="A0A165Q7V3"/>
<gene>
    <name evidence="2" type="ORF">DAEQUDRAFT_670064</name>
</gene>
<name>A0A165Q7V3_9APHY</name>
<accession>A0A165Q7V3</accession>